<reference evidence="16" key="1">
    <citation type="submission" date="2021-08" db="EMBL/GenBank/DDBJ databases">
        <title>WGS assembly of Ceratopteris richardii.</title>
        <authorList>
            <person name="Marchant D.B."/>
            <person name="Chen G."/>
            <person name="Jenkins J."/>
            <person name="Shu S."/>
            <person name="Leebens-Mack J."/>
            <person name="Grimwood J."/>
            <person name="Schmutz J."/>
            <person name="Soltis P."/>
            <person name="Soltis D."/>
            <person name="Chen Z.-H."/>
        </authorList>
    </citation>
    <scope>NUCLEOTIDE SEQUENCE</scope>
    <source>
        <strain evidence="16">Whitten #5841</strain>
        <tissue evidence="16">Leaf</tissue>
    </source>
</reference>
<dbReference type="FunFam" id="3.30.460.10:FF:000029">
    <property type="entry name" value="DNA polymerase"/>
    <property type="match status" value="1"/>
</dbReference>
<comment type="similarity">
    <text evidence="3 13">Belongs to the DNA polymerase type-X family.</text>
</comment>
<keyword evidence="4 13" id="KW-0808">Transferase</keyword>
<feature type="domain" description="BRCT" evidence="15">
    <location>
        <begin position="1"/>
        <end position="92"/>
    </location>
</feature>
<dbReference type="PANTHER" id="PTHR11276:SF41">
    <property type="entry name" value="DNA POLYMERASE LAMBDA"/>
    <property type="match status" value="1"/>
</dbReference>
<dbReference type="EC" id="2.7.7.7" evidence="13"/>
<dbReference type="SUPFAM" id="SSF52113">
    <property type="entry name" value="BRCT domain"/>
    <property type="match status" value="1"/>
</dbReference>
<keyword evidence="17" id="KW-1185">Reference proteome</keyword>
<protein>
    <recommendedName>
        <fullName evidence="13">DNA polymerase</fullName>
        <ecNumber evidence="13">2.7.7.7</ecNumber>
    </recommendedName>
</protein>
<evidence type="ECO:0000256" key="13">
    <source>
        <dbReference type="RuleBase" id="RU366014"/>
    </source>
</evidence>
<keyword evidence="10" id="KW-0456">Lyase</keyword>
<dbReference type="PROSITE" id="PS00522">
    <property type="entry name" value="DNA_POLYMERASE_X"/>
    <property type="match status" value="1"/>
</dbReference>
<evidence type="ECO:0000256" key="7">
    <source>
        <dbReference type="ARBA" id="ARBA00022763"/>
    </source>
</evidence>
<keyword evidence="8 13" id="KW-0239">DNA-directed DNA polymerase</keyword>
<dbReference type="SMART" id="SM00483">
    <property type="entry name" value="POLXc"/>
    <property type="match status" value="1"/>
</dbReference>
<keyword evidence="9 13" id="KW-0234">DNA repair</keyword>
<comment type="caution">
    <text evidence="16">The sequence shown here is derived from an EMBL/GenBank/DDBJ whole genome shotgun (WGS) entry which is preliminary data.</text>
</comment>
<keyword evidence="11 13" id="KW-0539">Nucleus</keyword>
<dbReference type="Gene3D" id="3.30.460.10">
    <property type="entry name" value="Beta Polymerase, domain 2"/>
    <property type="match status" value="1"/>
</dbReference>
<dbReference type="CDD" id="cd00141">
    <property type="entry name" value="NT_POLXc"/>
    <property type="match status" value="1"/>
</dbReference>
<feature type="compositionally biased region" description="Low complexity" evidence="14">
    <location>
        <begin position="128"/>
        <end position="137"/>
    </location>
</feature>
<dbReference type="InterPro" id="IPR029398">
    <property type="entry name" value="PolB_thumb"/>
</dbReference>
<dbReference type="FunFam" id="1.10.150.20:FF:000010">
    <property type="entry name" value="DNA polymerase lambda"/>
    <property type="match status" value="1"/>
</dbReference>
<dbReference type="InterPro" id="IPR002008">
    <property type="entry name" value="DNA_pol_X_beta-like"/>
</dbReference>
<dbReference type="Proteomes" id="UP000825935">
    <property type="component" value="Chromosome 34"/>
</dbReference>
<dbReference type="GO" id="GO:0003887">
    <property type="term" value="F:DNA-directed DNA polymerase activity"/>
    <property type="evidence" value="ECO:0007669"/>
    <property type="project" value="UniProtKB-UniRule"/>
</dbReference>
<dbReference type="Pfam" id="PF10391">
    <property type="entry name" value="DNA_pol_lambd_f"/>
    <property type="match status" value="1"/>
</dbReference>
<dbReference type="PANTHER" id="PTHR11276">
    <property type="entry name" value="DNA POLYMERASE TYPE-X FAMILY MEMBER"/>
    <property type="match status" value="1"/>
</dbReference>
<evidence type="ECO:0000313" key="16">
    <source>
        <dbReference type="EMBL" id="KAH7283750.1"/>
    </source>
</evidence>
<dbReference type="SUPFAM" id="SSF47802">
    <property type="entry name" value="DNA polymerase beta, N-terminal domain-like"/>
    <property type="match status" value="1"/>
</dbReference>
<evidence type="ECO:0000256" key="5">
    <source>
        <dbReference type="ARBA" id="ARBA00022695"/>
    </source>
</evidence>
<evidence type="ECO:0000256" key="2">
    <source>
        <dbReference type="ARBA" id="ARBA00004123"/>
    </source>
</evidence>
<comment type="subcellular location">
    <subcellularLocation>
        <location evidence="2 13">Nucleus</location>
    </subcellularLocation>
</comment>
<comment type="function">
    <text evidence="13">DNA polymerase that functions in several pathways of DNA repair. Involved in base excision repair (BER) responsible for repair of lesions that give rise to abasic (AP) sites in DNA. Also contributes to DNA double-strand break repair by non-homologous end joining and homologous recombination. Has both template-dependent and template-independent (terminal transferase) DNA polymerase activities. Has also a 5'-deoxyribose-5-phosphate lyase (dRP lyase) activity.</text>
</comment>
<dbReference type="Pfam" id="PF14791">
    <property type="entry name" value="DNA_pol_B_thumb"/>
    <property type="match status" value="1"/>
</dbReference>
<accession>A0A8T2QJI7</accession>
<evidence type="ECO:0000256" key="6">
    <source>
        <dbReference type="ARBA" id="ARBA00022723"/>
    </source>
</evidence>
<dbReference type="SUPFAM" id="SSF81301">
    <property type="entry name" value="Nucleotidyltransferase"/>
    <property type="match status" value="1"/>
</dbReference>
<dbReference type="Gene3D" id="3.40.50.10190">
    <property type="entry name" value="BRCT domain"/>
    <property type="match status" value="1"/>
</dbReference>
<dbReference type="OrthoDB" id="205514at2759"/>
<dbReference type="EMBL" id="CM035439">
    <property type="protein sequence ID" value="KAH7283750.1"/>
    <property type="molecule type" value="Genomic_DNA"/>
</dbReference>
<dbReference type="FunFam" id="3.30.210.10:FF:000006">
    <property type="entry name" value="DNA polymerase"/>
    <property type="match status" value="1"/>
</dbReference>
<evidence type="ECO:0000256" key="1">
    <source>
        <dbReference type="ARBA" id="ARBA00001936"/>
    </source>
</evidence>
<gene>
    <name evidence="16" type="ORF">KP509_34G022400</name>
</gene>
<name>A0A8T2QJI7_CERRI</name>
<comment type="cofactor">
    <cofactor evidence="1">
        <name>Mn(2+)</name>
        <dbReference type="ChEBI" id="CHEBI:29035"/>
    </cofactor>
</comment>
<comment type="catalytic activity">
    <reaction evidence="12 13">
        <text>DNA(n) + a 2'-deoxyribonucleoside 5'-triphosphate = DNA(n+1) + diphosphate</text>
        <dbReference type="Rhea" id="RHEA:22508"/>
        <dbReference type="Rhea" id="RHEA-COMP:17339"/>
        <dbReference type="Rhea" id="RHEA-COMP:17340"/>
        <dbReference type="ChEBI" id="CHEBI:33019"/>
        <dbReference type="ChEBI" id="CHEBI:61560"/>
        <dbReference type="ChEBI" id="CHEBI:173112"/>
        <dbReference type="EC" id="2.7.7.7"/>
    </reaction>
</comment>
<evidence type="ECO:0000256" key="11">
    <source>
        <dbReference type="ARBA" id="ARBA00023242"/>
    </source>
</evidence>
<dbReference type="InterPro" id="IPR019843">
    <property type="entry name" value="DNA_pol-X_BS"/>
</dbReference>
<evidence type="ECO:0000313" key="17">
    <source>
        <dbReference type="Proteomes" id="UP000825935"/>
    </source>
</evidence>
<dbReference type="GO" id="GO:0006303">
    <property type="term" value="P:double-strand break repair via nonhomologous end joining"/>
    <property type="evidence" value="ECO:0007669"/>
    <property type="project" value="TreeGrafter"/>
</dbReference>
<dbReference type="Gene3D" id="1.10.150.20">
    <property type="entry name" value="5' to 3' exonuclease, C-terminal subdomain"/>
    <property type="match status" value="1"/>
</dbReference>
<dbReference type="InterPro" id="IPR010996">
    <property type="entry name" value="HHH_MUS81"/>
</dbReference>
<dbReference type="Pfam" id="PF14792">
    <property type="entry name" value="DNA_pol_B_palm"/>
    <property type="match status" value="1"/>
</dbReference>
<proteinExistence type="inferred from homology"/>
<dbReference type="PROSITE" id="PS50172">
    <property type="entry name" value="BRCT"/>
    <property type="match status" value="1"/>
</dbReference>
<dbReference type="InterPro" id="IPR043519">
    <property type="entry name" value="NT_sf"/>
</dbReference>
<evidence type="ECO:0000256" key="8">
    <source>
        <dbReference type="ARBA" id="ARBA00022932"/>
    </source>
</evidence>
<dbReference type="GO" id="GO:0005634">
    <property type="term" value="C:nucleus"/>
    <property type="evidence" value="ECO:0007669"/>
    <property type="project" value="UniProtKB-SubCell"/>
</dbReference>
<dbReference type="InterPro" id="IPR027421">
    <property type="entry name" value="DNA_pol_lamdba_lyase_dom_sf"/>
</dbReference>
<evidence type="ECO:0000256" key="14">
    <source>
        <dbReference type="SAM" id="MobiDB-lite"/>
    </source>
</evidence>
<dbReference type="InterPro" id="IPR001357">
    <property type="entry name" value="BRCT_dom"/>
</dbReference>
<dbReference type="InterPro" id="IPR036420">
    <property type="entry name" value="BRCT_dom_sf"/>
</dbReference>
<dbReference type="InterPro" id="IPR002054">
    <property type="entry name" value="DNA-dir_DNA_pol_X"/>
</dbReference>
<evidence type="ECO:0000256" key="10">
    <source>
        <dbReference type="ARBA" id="ARBA00023239"/>
    </source>
</evidence>
<dbReference type="GO" id="GO:0003677">
    <property type="term" value="F:DNA binding"/>
    <property type="evidence" value="ECO:0007669"/>
    <property type="project" value="UniProtKB-UniRule"/>
</dbReference>
<dbReference type="Pfam" id="PF14716">
    <property type="entry name" value="HHH_8"/>
    <property type="match status" value="1"/>
</dbReference>
<dbReference type="Gene3D" id="1.10.150.110">
    <property type="entry name" value="DNA polymerase beta, N-terminal domain-like"/>
    <property type="match status" value="1"/>
</dbReference>
<evidence type="ECO:0000256" key="3">
    <source>
        <dbReference type="ARBA" id="ARBA00008323"/>
    </source>
</evidence>
<evidence type="ECO:0000259" key="15">
    <source>
        <dbReference type="PROSITE" id="PS50172"/>
    </source>
</evidence>
<dbReference type="PRINTS" id="PR00869">
    <property type="entry name" value="DNAPOLX"/>
</dbReference>
<dbReference type="Gene3D" id="3.30.210.10">
    <property type="entry name" value="DNA polymerase, thumb domain"/>
    <property type="match status" value="1"/>
</dbReference>
<evidence type="ECO:0000256" key="4">
    <source>
        <dbReference type="ARBA" id="ARBA00022679"/>
    </source>
</evidence>
<evidence type="ECO:0000256" key="9">
    <source>
        <dbReference type="ARBA" id="ARBA00023204"/>
    </source>
</evidence>
<keyword evidence="6" id="KW-0479">Metal-binding</keyword>
<evidence type="ECO:0000256" key="12">
    <source>
        <dbReference type="ARBA" id="ARBA00049244"/>
    </source>
</evidence>
<dbReference type="AlphaFoldDB" id="A0A8T2QJI7"/>
<feature type="region of interest" description="Disordered" evidence="14">
    <location>
        <begin position="103"/>
        <end position="147"/>
    </location>
</feature>
<organism evidence="16 17">
    <name type="scientific">Ceratopteris richardii</name>
    <name type="common">Triangle waterfern</name>
    <dbReference type="NCBI Taxonomy" id="49495"/>
    <lineage>
        <taxon>Eukaryota</taxon>
        <taxon>Viridiplantae</taxon>
        <taxon>Streptophyta</taxon>
        <taxon>Embryophyta</taxon>
        <taxon>Tracheophyta</taxon>
        <taxon>Polypodiopsida</taxon>
        <taxon>Polypodiidae</taxon>
        <taxon>Polypodiales</taxon>
        <taxon>Pteridineae</taxon>
        <taxon>Pteridaceae</taxon>
        <taxon>Parkerioideae</taxon>
        <taxon>Ceratopteris</taxon>
    </lineage>
</organism>
<dbReference type="PRINTS" id="PR00870">
    <property type="entry name" value="DNAPOLXBETA"/>
</dbReference>
<dbReference type="InterPro" id="IPR028207">
    <property type="entry name" value="DNA_pol_B_palm_palm"/>
</dbReference>
<dbReference type="GO" id="GO:0016829">
    <property type="term" value="F:lyase activity"/>
    <property type="evidence" value="ECO:0007669"/>
    <property type="project" value="UniProtKB-KW"/>
</dbReference>
<dbReference type="InterPro" id="IPR037160">
    <property type="entry name" value="DNA_Pol_thumb_sf"/>
</dbReference>
<keyword evidence="5 13" id="KW-0548">Nucleotidyltransferase</keyword>
<dbReference type="SUPFAM" id="SSF81585">
    <property type="entry name" value="PsbU/PolX domain-like"/>
    <property type="match status" value="1"/>
</dbReference>
<dbReference type="OMA" id="QEGWITH"/>
<dbReference type="InterPro" id="IPR018944">
    <property type="entry name" value="DNA_pol_lambd_fingers_domain"/>
</dbReference>
<dbReference type="GO" id="GO:0046872">
    <property type="term" value="F:metal ion binding"/>
    <property type="evidence" value="ECO:0007669"/>
    <property type="project" value="UniProtKB-UniRule"/>
</dbReference>
<dbReference type="InterPro" id="IPR022312">
    <property type="entry name" value="DNA_pol_X"/>
</dbReference>
<sequence>MLFAGIRAYFVEAGIQPRRLKIWCEKFCQLGGMLENHFSHDVTHAFASDIDKLRDRIPLRKLERHHVKALKYEWIQDSLRAGSLQALEPYVLKLEDKSKIVQGGHGHVDTSHTTGQAAQEQKDRKASSSDLSTTMSSAEFGSDDTGLEAISTFPHETEEAGSSSSPTFGYCPPNLNENITEPFMELRDIYKDALGDDHRSFSYHKAISVLEKLPFKIENVDQIKGLPTIGKSLREHINEILRTGSLSKLENFKNDKKVQALRLFSSIWGIGPATALKLYEKGYRTLDDLKKEPSLTASQRVGLQFYKDLTIKIPRHEVMEMESLVRKVAEHIEHDIIVVCGGSYRRGKAFCNDMDFIITHPDGSSHEGFLAKLVAALKEKDFLAESLLISDTHSTEKTDSGVDTYYGLCKYPGRELRHRIDFKVYSFQMYPFGLIAWTGNDVLNRKLRMLAEAKGYRLDDTGLYPFQHKSSTEKGKRKGPSIALKTERDVFDFLGFPWLEPHERNL</sequence>
<keyword evidence="7 13" id="KW-0227">DNA damage</keyword>